<name>D9WWZ8_9ACTN</name>
<dbReference type="STRING" id="457427.SSOG_09140"/>
<dbReference type="HOGENOM" id="CLU_2371542_0_0_11"/>
<dbReference type="EMBL" id="GG657755">
    <property type="protein sequence ID" value="EFL29426.1"/>
    <property type="molecule type" value="Genomic_DNA"/>
</dbReference>
<dbReference type="OrthoDB" id="4229780at2"/>
<sequence length="95" mass="11086">MHSIVLNQSKIRIDASLKPKTGFPRPLDWWQRYVPIWVDASEDVLGNIVLKPNGKQANGRVREMTPVVRRREIRAIRKWMDDQVYLDFADAIVEA</sequence>
<evidence type="ECO:0000313" key="2">
    <source>
        <dbReference type="Proteomes" id="UP000003963"/>
    </source>
</evidence>
<proteinExistence type="predicted"/>
<dbReference type="Proteomes" id="UP000003963">
    <property type="component" value="Unassembled WGS sequence"/>
</dbReference>
<accession>D9WWZ8</accession>
<evidence type="ECO:0000313" key="1">
    <source>
        <dbReference type="EMBL" id="EFL29426.1"/>
    </source>
</evidence>
<organism evidence="1 2">
    <name type="scientific">Streptomyces himastatinicus ATCC 53653</name>
    <dbReference type="NCBI Taxonomy" id="457427"/>
    <lineage>
        <taxon>Bacteria</taxon>
        <taxon>Bacillati</taxon>
        <taxon>Actinomycetota</taxon>
        <taxon>Actinomycetes</taxon>
        <taxon>Kitasatosporales</taxon>
        <taxon>Streptomycetaceae</taxon>
        <taxon>Streptomyces</taxon>
        <taxon>Streptomyces violaceusniger group</taxon>
    </lineage>
</organism>
<protein>
    <submittedName>
        <fullName evidence="1">Uncharacterized protein</fullName>
    </submittedName>
</protein>
<dbReference type="RefSeq" id="WP_009721223.1">
    <property type="nucleotide sequence ID" value="NZ_GG657755.1"/>
</dbReference>
<reference evidence="1 2" key="1">
    <citation type="submission" date="2009-02" db="EMBL/GenBank/DDBJ databases">
        <title>Annotation of Streptomyces hygroscopicus strain ATCC 53653.</title>
        <authorList>
            <consortium name="The Broad Institute Genome Sequencing Platform"/>
            <consortium name="Broad Institute Microbial Sequencing Center"/>
            <person name="Fischbach M."/>
            <person name="Godfrey P."/>
            <person name="Ward D."/>
            <person name="Young S."/>
            <person name="Zeng Q."/>
            <person name="Koehrsen M."/>
            <person name="Alvarado L."/>
            <person name="Berlin A.M."/>
            <person name="Bochicchio J."/>
            <person name="Borenstein D."/>
            <person name="Chapman S.B."/>
            <person name="Chen Z."/>
            <person name="Engels R."/>
            <person name="Freedman E."/>
            <person name="Gellesch M."/>
            <person name="Goldberg J."/>
            <person name="Griggs A."/>
            <person name="Gujja S."/>
            <person name="Heilman E.R."/>
            <person name="Heiman D.I."/>
            <person name="Hepburn T.A."/>
            <person name="Howarth C."/>
            <person name="Jen D."/>
            <person name="Larson L."/>
            <person name="Lewis B."/>
            <person name="Mehta T."/>
            <person name="Park D."/>
            <person name="Pearson M."/>
            <person name="Richards J."/>
            <person name="Roberts A."/>
            <person name="Saif S."/>
            <person name="Shea T.D."/>
            <person name="Shenoy N."/>
            <person name="Sisk P."/>
            <person name="Stolte C."/>
            <person name="Sykes S.N."/>
            <person name="Thomson T."/>
            <person name="Walk T."/>
            <person name="White J."/>
            <person name="Yandava C."/>
            <person name="Straight P."/>
            <person name="Clardy J."/>
            <person name="Hung D."/>
            <person name="Kolter R."/>
            <person name="Mekalanos J."/>
            <person name="Walker S."/>
            <person name="Walsh C.T."/>
            <person name="Wieland-Brown L.C."/>
            <person name="Haas B."/>
            <person name="Nusbaum C."/>
            <person name="Birren B."/>
        </authorList>
    </citation>
    <scope>NUCLEOTIDE SEQUENCE [LARGE SCALE GENOMIC DNA]</scope>
    <source>
        <strain evidence="1 2">ATCC 53653</strain>
    </source>
</reference>
<dbReference type="AlphaFoldDB" id="D9WWZ8"/>
<keyword evidence="2" id="KW-1185">Reference proteome</keyword>
<gene>
    <name evidence="1" type="ORF">SSOG_09140</name>
</gene>